<feature type="domain" description="BHLH" evidence="1">
    <location>
        <begin position="26"/>
        <end position="52"/>
    </location>
</feature>
<dbReference type="GO" id="GO:0046983">
    <property type="term" value="F:protein dimerization activity"/>
    <property type="evidence" value="ECO:0007669"/>
    <property type="project" value="InterPro"/>
</dbReference>
<dbReference type="EMBL" id="CAJVCH010571362">
    <property type="protein sequence ID" value="CAG7837300.1"/>
    <property type="molecule type" value="Genomic_DNA"/>
</dbReference>
<keyword evidence="3" id="KW-1185">Reference proteome</keyword>
<proteinExistence type="predicted"/>
<dbReference type="PANTHER" id="PTHR23349">
    <property type="entry name" value="BASIC HELIX-LOOP-HELIX TRANSCRIPTION FACTOR, TWIST"/>
    <property type="match status" value="1"/>
</dbReference>
<dbReference type="Pfam" id="PF00010">
    <property type="entry name" value="HLH"/>
    <property type="match status" value="1"/>
</dbReference>
<dbReference type="GO" id="GO:0000981">
    <property type="term" value="F:DNA-binding transcription factor activity, RNA polymerase II-specific"/>
    <property type="evidence" value="ECO:0007669"/>
    <property type="project" value="TreeGrafter"/>
</dbReference>
<evidence type="ECO:0000313" key="2">
    <source>
        <dbReference type="EMBL" id="CAG7837300.1"/>
    </source>
</evidence>
<dbReference type="PANTHER" id="PTHR23349:SF42">
    <property type="entry name" value="BHLH DOMAIN-CONTAINING PROTEIN"/>
    <property type="match status" value="1"/>
</dbReference>
<dbReference type="GO" id="GO:0032502">
    <property type="term" value="P:developmental process"/>
    <property type="evidence" value="ECO:0007669"/>
    <property type="project" value="TreeGrafter"/>
</dbReference>
<organism evidence="2 3">
    <name type="scientific">Allacma fusca</name>
    <dbReference type="NCBI Taxonomy" id="39272"/>
    <lineage>
        <taxon>Eukaryota</taxon>
        <taxon>Metazoa</taxon>
        <taxon>Ecdysozoa</taxon>
        <taxon>Arthropoda</taxon>
        <taxon>Hexapoda</taxon>
        <taxon>Collembola</taxon>
        <taxon>Symphypleona</taxon>
        <taxon>Sminthuridae</taxon>
        <taxon>Allacma</taxon>
    </lineage>
</organism>
<evidence type="ECO:0000313" key="3">
    <source>
        <dbReference type="Proteomes" id="UP000708208"/>
    </source>
</evidence>
<name>A0A8J2PU39_9HEXA</name>
<dbReference type="AlphaFoldDB" id="A0A8J2PU39"/>
<dbReference type="GO" id="GO:0000977">
    <property type="term" value="F:RNA polymerase II transcription regulatory region sequence-specific DNA binding"/>
    <property type="evidence" value="ECO:0007669"/>
    <property type="project" value="TreeGrafter"/>
</dbReference>
<dbReference type="Proteomes" id="UP000708208">
    <property type="component" value="Unassembled WGS sequence"/>
</dbReference>
<gene>
    <name evidence="2" type="ORF">AFUS01_LOCUS46434</name>
</gene>
<reference evidence="2" key="1">
    <citation type="submission" date="2021-06" db="EMBL/GenBank/DDBJ databases">
        <authorList>
            <person name="Hodson N. C."/>
            <person name="Mongue J. A."/>
            <person name="Jaron S. K."/>
        </authorList>
    </citation>
    <scope>NUCLEOTIDE SEQUENCE</scope>
</reference>
<sequence length="149" mass="16917">MESKSTSLKKRNKLFVLKKGTPKQGIVPNSREHRKLSKIETLRLASSYILHLSSHLLAEAAYLDEDHSNMIENQSQSKICTFCLSESKKLRSSTLSQDYVPSICNTSAPTSSTSGVGNEELYEDFEPHPMLYTHRLHSFNHPNNLSLFY</sequence>
<protein>
    <recommendedName>
        <fullName evidence="1">BHLH domain-containing protein</fullName>
    </recommendedName>
</protein>
<evidence type="ECO:0000259" key="1">
    <source>
        <dbReference type="Pfam" id="PF00010"/>
    </source>
</evidence>
<comment type="caution">
    <text evidence="2">The sequence shown here is derived from an EMBL/GenBank/DDBJ whole genome shotgun (WGS) entry which is preliminary data.</text>
</comment>
<dbReference type="InterPro" id="IPR011598">
    <property type="entry name" value="bHLH_dom"/>
</dbReference>
<accession>A0A8J2PU39</accession>
<dbReference type="InterPro" id="IPR050283">
    <property type="entry name" value="E-box_TF_Regulators"/>
</dbReference>